<proteinExistence type="predicted"/>
<dbReference type="Gene3D" id="3.40.630.30">
    <property type="match status" value="1"/>
</dbReference>
<sequence length="142" mass="16473">MAFTLQPLQHEDAERCVTIYFAAFQNPHSLGCWPRSPSVRAWWEKMIHDELDEPGAHWLKAVSKETGELAGFVKWQEPKPGVEPAEDLPQWPEGADEKLCDETFGTWARMHRELLRSRGHWCKSRIAARYMRDLNPKISTQS</sequence>
<gene>
    <name evidence="1" type="ORF">LTR36_006933</name>
</gene>
<dbReference type="InterPro" id="IPR052523">
    <property type="entry name" value="Trichothecene_AcTrans"/>
</dbReference>
<dbReference type="InterPro" id="IPR016181">
    <property type="entry name" value="Acyl_CoA_acyltransferase"/>
</dbReference>
<organism evidence="1 2">
    <name type="scientific">Oleoguttula mirabilis</name>
    <dbReference type="NCBI Taxonomy" id="1507867"/>
    <lineage>
        <taxon>Eukaryota</taxon>
        <taxon>Fungi</taxon>
        <taxon>Dikarya</taxon>
        <taxon>Ascomycota</taxon>
        <taxon>Pezizomycotina</taxon>
        <taxon>Dothideomycetes</taxon>
        <taxon>Dothideomycetidae</taxon>
        <taxon>Mycosphaerellales</taxon>
        <taxon>Teratosphaeriaceae</taxon>
        <taxon>Oleoguttula</taxon>
    </lineage>
</organism>
<evidence type="ECO:0000313" key="2">
    <source>
        <dbReference type="Proteomes" id="UP001324427"/>
    </source>
</evidence>
<accession>A0AAV9JAV8</accession>
<dbReference type="PANTHER" id="PTHR42791:SF17">
    <property type="entry name" value="ACETYLTRANSFERASE, GNAT FAMILY FAMILY (AFU_ORTHOLOGUE AFUA_8G05690)"/>
    <property type="match status" value="1"/>
</dbReference>
<comment type="caution">
    <text evidence="1">The sequence shown here is derived from an EMBL/GenBank/DDBJ whole genome shotgun (WGS) entry which is preliminary data.</text>
</comment>
<evidence type="ECO:0000313" key="1">
    <source>
        <dbReference type="EMBL" id="KAK4542280.1"/>
    </source>
</evidence>
<name>A0AAV9JAV8_9PEZI</name>
<protein>
    <recommendedName>
        <fullName evidence="3">Acetyltransferase</fullName>
    </recommendedName>
</protein>
<dbReference type="AlphaFoldDB" id="A0AAV9JAV8"/>
<dbReference type="PANTHER" id="PTHR42791">
    <property type="entry name" value="GNAT FAMILY ACETYLTRANSFERASE"/>
    <property type="match status" value="1"/>
</dbReference>
<reference evidence="1 2" key="1">
    <citation type="submission" date="2021-11" db="EMBL/GenBank/DDBJ databases">
        <title>Black yeast isolated from Biological Soil Crust.</title>
        <authorList>
            <person name="Kurbessoian T."/>
        </authorList>
    </citation>
    <scope>NUCLEOTIDE SEQUENCE [LARGE SCALE GENOMIC DNA]</scope>
    <source>
        <strain evidence="1 2">CCFEE 5522</strain>
    </source>
</reference>
<evidence type="ECO:0008006" key="3">
    <source>
        <dbReference type="Google" id="ProtNLM"/>
    </source>
</evidence>
<dbReference type="Proteomes" id="UP001324427">
    <property type="component" value="Unassembled WGS sequence"/>
</dbReference>
<keyword evidence="2" id="KW-1185">Reference proteome</keyword>
<dbReference type="SUPFAM" id="SSF55729">
    <property type="entry name" value="Acyl-CoA N-acyltransferases (Nat)"/>
    <property type="match status" value="1"/>
</dbReference>
<dbReference type="EMBL" id="JAVFHQ010000043">
    <property type="protein sequence ID" value="KAK4542280.1"/>
    <property type="molecule type" value="Genomic_DNA"/>
</dbReference>